<organism evidence="2 3">
    <name type="scientific">Solitalea canadensis (strain ATCC 29591 / DSM 3403 / JCM 21819 / LMG 8368 / NBRC 15130 / NCIMB 12057 / USAM 9D)</name>
    <name type="common">Flexibacter canadensis</name>
    <dbReference type="NCBI Taxonomy" id="929556"/>
    <lineage>
        <taxon>Bacteria</taxon>
        <taxon>Pseudomonadati</taxon>
        <taxon>Bacteroidota</taxon>
        <taxon>Sphingobacteriia</taxon>
        <taxon>Sphingobacteriales</taxon>
        <taxon>Sphingobacteriaceae</taxon>
        <taxon>Solitalea</taxon>
    </lineage>
</organism>
<gene>
    <name evidence="2" type="ordered locus">Solca_2222</name>
</gene>
<proteinExistence type="predicted"/>
<feature type="chain" id="PRO_5003613800" description="Outer membrane protein beta-barrel domain-containing protein" evidence="1">
    <location>
        <begin position="24"/>
        <end position="203"/>
    </location>
</feature>
<dbReference type="RefSeq" id="WP_014680492.1">
    <property type="nucleotide sequence ID" value="NC_017770.1"/>
</dbReference>
<dbReference type="Proteomes" id="UP000007590">
    <property type="component" value="Chromosome"/>
</dbReference>
<dbReference type="KEGG" id="scn:Solca_2222"/>
<keyword evidence="3" id="KW-1185">Reference proteome</keyword>
<dbReference type="EMBL" id="CP003349">
    <property type="protein sequence ID" value="AFD07265.1"/>
    <property type="molecule type" value="Genomic_DNA"/>
</dbReference>
<accession>H8KR59</accession>
<evidence type="ECO:0008006" key="4">
    <source>
        <dbReference type="Google" id="ProtNLM"/>
    </source>
</evidence>
<feature type="signal peptide" evidence="1">
    <location>
        <begin position="1"/>
        <end position="23"/>
    </location>
</feature>
<dbReference type="OrthoDB" id="9848719at2"/>
<dbReference type="HOGENOM" id="CLU_1348185_0_0_10"/>
<dbReference type="AlphaFoldDB" id="H8KR59"/>
<name>H8KR59_SOLCM</name>
<dbReference type="STRING" id="929556.Solca_2222"/>
<sequence length="203" mass="22861">MKNMLKEFLYALLFIAVSSPVEAQKDVRDLKNRWWISAGIGPGFLKTTFTQDTLNRSGKFGINVKGGHTFTKYLLTGIEINGWNLTNKSFLSFDGSRLSSASVNDLLLNTAFLMQTYPTRVPVLFKASIGWSFYMPSANNYKGSGIGVSLGTGYEHTMNKHFGLGLYLNYDFGKLTDRVITNNEFLINRKYSVINMGLNFIIY</sequence>
<reference evidence="2" key="1">
    <citation type="submission" date="2012-02" db="EMBL/GenBank/DDBJ databases">
        <title>The complete genome of Solitalea canadensis DSM 3403.</title>
        <authorList>
            <consortium name="US DOE Joint Genome Institute (JGI-PGF)"/>
            <person name="Lucas S."/>
            <person name="Copeland A."/>
            <person name="Lapidus A."/>
            <person name="Glavina del Rio T."/>
            <person name="Dalin E."/>
            <person name="Tice H."/>
            <person name="Bruce D."/>
            <person name="Goodwin L."/>
            <person name="Pitluck S."/>
            <person name="Peters L."/>
            <person name="Ovchinnikova G."/>
            <person name="Lu M."/>
            <person name="Kyrpides N."/>
            <person name="Mavromatis K."/>
            <person name="Ivanova N."/>
            <person name="Brettin T."/>
            <person name="Detter J.C."/>
            <person name="Han C."/>
            <person name="Larimer F."/>
            <person name="Land M."/>
            <person name="Hauser L."/>
            <person name="Markowitz V."/>
            <person name="Cheng J.-F."/>
            <person name="Hugenholtz P."/>
            <person name="Woyke T."/>
            <person name="Wu D."/>
            <person name="Spring S."/>
            <person name="Schroeder M."/>
            <person name="Kopitz M."/>
            <person name="Brambilla E."/>
            <person name="Klenk H.-P."/>
            <person name="Eisen J.A."/>
        </authorList>
    </citation>
    <scope>NUCLEOTIDE SEQUENCE</scope>
    <source>
        <strain evidence="2">DSM 3403</strain>
    </source>
</reference>
<evidence type="ECO:0000313" key="3">
    <source>
        <dbReference type="Proteomes" id="UP000007590"/>
    </source>
</evidence>
<keyword evidence="1" id="KW-0732">Signal</keyword>
<evidence type="ECO:0000256" key="1">
    <source>
        <dbReference type="SAM" id="SignalP"/>
    </source>
</evidence>
<evidence type="ECO:0000313" key="2">
    <source>
        <dbReference type="EMBL" id="AFD07265.1"/>
    </source>
</evidence>
<protein>
    <recommendedName>
        <fullName evidence="4">Outer membrane protein beta-barrel domain-containing protein</fullName>
    </recommendedName>
</protein>